<dbReference type="EMBL" id="UAPQ01000001">
    <property type="protein sequence ID" value="SPT52834.1"/>
    <property type="molecule type" value="Genomic_DNA"/>
</dbReference>
<name>A0ABY1VL52_9ACTO</name>
<gene>
    <name evidence="1" type="ORF">NCTC11535_00488</name>
</gene>
<evidence type="ECO:0000313" key="2">
    <source>
        <dbReference type="Proteomes" id="UP000250006"/>
    </source>
</evidence>
<keyword evidence="2" id="KW-1185">Reference proteome</keyword>
<dbReference type="Proteomes" id="UP000250006">
    <property type="component" value="Unassembled WGS sequence"/>
</dbReference>
<reference evidence="1 2" key="1">
    <citation type="submission" date="2018-06" db="EMBL/GenBank/DDBJ databases">
        <authorList>
            <consortium name="Pathogen Informatics"/>
            <person name="Doyle S."/>
        </authorList>
    </citation>
    <scope>NUCLEOTIDE SEQUENCE [LARGE SCALE GENOMIC DNA]</scope>
    <source>
        <strain evidence="1 2">NCTC11535</strain>
    </source>
</reference>
<organism evidence="1 2">
    <name type="scientific">Actinomyces bovis</name>
    <dbReference type="NCBI Taxonomy" id="1658"/>
    <lineage>
        <taxon>Bacteria</taxon>
        <taxon>Bacillati</taxon>
        <taxon>Actinomycetota</taxon>
        <taxon>Actinomycetes</taxon>
        <taxon>Actinomycetales</taxon>
        <taxon>Actinomycetaceae</taxon>
        <taxon>Actinomyces</taxon>
    </lineage>
</organism>
<proteinExistence type="predicted"/>
<accession>A0ABY1VL52</accession>
<dbReference type="RefSeq" id="WP_111835785.1">
    <property type="nucleotide sequence ID" value="NZ_UAPQ01000001.1"/>
</dbReference>
<evidence type="ECO:0000313" key="1">
    <source>
        <dbReference type="EMBL" id="SPT52834.1"/>
    </source>
</evidence>
<protein>
    <submittedName>
        <fullName evidence="1">Uncharacterized protein</fullName>
    </submittedName>
</protein>
<comment type="caution">
    <text evidence="1">The sequence shown here is derived from an EMBL/GenBank/DDBJ whole genome shotgun (WGS) entry which is preliminary data.</text>
</comment>
<sequence length="98" mass="11101">MLLSYLATVLSSYRRHLLWVTAGQKRADAHYRALTEYEVDECDVLDSLITQGVEIDLDDGVLVSRLRFGHALQMVASLERKCTDATTRLTRSLTLEKS</sequence>